<reference evidence="3" key="1">
    <citation type="submission" date="2015-07" db="EMBL/GenBank/DDBJ databases">
        <title>Complete genome sequence and phylogenetic analysis of Limnochorda pilosa.</title>
        <authorList>
            <person name="Watanabe M."/>
            <person name="Kojima H."/>
            <person name="Fukui M."/>
        </authorList>
    </citation>
    <scope>NUCLEOTIDE SEQUENCE [LARGE SCALE GENOMIC DNA]</scope>
    <source>
        <strain evidence="3">HC45</strain>
    </source>
</reference>
<dbReference type="Pfam" id="PF00596">
    <property type="entry name" value="Aldolase_II"/>
    <property type="match status" value="1"/>
</dbReference>
<evidence type="ECO:0000259" key="1">
    <source>
        <dbReference type="SMART" id="SM01007"/>
    </source>
</evidence>
<dbReference type="InterPro" id="IPR036409">
    <property type="entry name" value="Aldolase_II/adducin_N_sf"/>
</dbReference>
<dbReference type="SUPFAM" id="SSF53639">
    <property type="entry name" value="AraD/HMP-PK domain-like"/>
    <property type="match status" value="1"/>
</dbReference>
<proteinExistence type="predicted"/>
<reference evidence="3" key="2">
    <citation type="journal article" date="2016" name="Int. J. Syst. Evol. Microbiol.">
        <title>Complete genome sequence and cell structure of Limnochorda pilosa, a Gram-negative spore-former within the phylum Firmicutes.</title>
        <authorList>
            <person name="Watanabe M."/>
            <person name="Kojima H."/>
            <person name="Fukui M."/>
        </authorList>
    </citation>
    <scope>NUCLEOTIDE SEQUENCE [LARGE SCALE GENOMIC DNA]</scope>
    <source>
        <strain evidence="3">HC45</strain>
    </source>
</reference>
<dbReference type="PATRIC" id="fig|1555112.3.peg.163"/>
<dbReference type="InterPro" id="IPR001303">
    <property type="entry name" value="Aldolase_II/adducin_N"/>
</dbReference>
<evidence type="ECO:0000313" key="2">
    <source>
        <dbReference type="EMBL" id="BAS26016.1"/>
    </source>
</evidence>
<name>A0A0K2SFY6_LIMPI</name>
<dbReference type="AlphaFoldDB" id="A0A0K2SFY6"/>
<feature type="domain" description="Class II aldolase/adducin N-terminal" evidence="1">
    <location>
        <begin position="210"/>
        <end position="372"/>
    </location>
</feature>
<organism evidence="2 3">
    <name type="scientific">Limnochorda pilosa</name>
    <dbReference type="NCBI Taxonomy" id="1555112"/>
    <lineage>
        <taxon>Bacteria</taxon>
        <taxon>Bacillati</taxon>
        <taxon>Bacillota</taxon>
        <taxon>Limnochordia</taxon>
        <taxon>Limnochordales</taxon>
        <taxon>Limnochordaceae</taxon>
        <taxon>Limnochorda</taxon>
    </lineage>
</organism>
<evidence type="ECO:0000313" key="3">
    <source>
        <dbReference type="Proteomes" id="UP000065807"/>
    </source>
</evidence>
<sequence>MASERFAISIPTDSGQAEAFRTWFSQGLARLLARDGYQEAAAAEPNLQLVLHFVDPKRPRPYRRQAQATFVAVIAESEAPVRDALREAYRVLIGSLGNLMLYVGPVGNGSPGPMGPGRPLEVHFITLEQGHYVEPYEPGREEEFFQRVYYRLKPLACSTLVINNEFVADLEEELWNGDELTEEIGRAGKRLDEMGLLPAPFPLDEVLDERDRRHLNKLFGLGGLSYSNFSARKDATRFWMSASGVDKSRMREIGRDILMVKGYDPGRNVMELSVPPGVAPRRVSVDAIEHWMIYREHPQVGAILHAHAWIEGAEATPFNYPCGTLEMAQAVAEKVRQAPDPGKTVVGLKNHGLTITGQSLDEILERVGDRLVSQVPMS</sequence>
<dbReference type="Gene3D" id="3.40.225.10">
    <property type="entry name" value="Class II aldolase/adducin N-terminal domain"/>
    <property type="match status" value="1"/>
</dbReference>
<dbReference type="EMBL" id="AP014924">
    <property type="protein sequence ID" value="BAS26016.1"/>
    <property type="molecule type" value="Genomic_DNA"/>
</dbReference>
<accession>A0A0K2SFY6</accession>
<keyword evidence="3" id="KW-1185">Reference proteome</keyword>
<gene>
    <name evidence="2" type="ORF">LIP_0159</name>
</gene>
<protein>
    <submittedName>
        <fullName evidence="2">Ribulose 5-phosphate epimerase</fullName>
    </submittedName>
</protein>
<dbReference type="Proteomes" id="UP000065807">
    <property type="component" value="Chromosome"/>
</dbReference>
<dbReference type="SMART" id="SM01007">
    <property type="entry name" value="Aldolase_II"/>
    <property type="match status" value="1"/>
</dbReference>
<dbReference type="KEGG" id="lpil:LIP_0159"/>
<dbReference type="STRING" id="1555112.LIP_0159"/>